<feature type="non-terminal residue" evidence="1">
    <location>
        <position position="53"/>
    </location>
</feature>
<evidence type="ECO:0000313" key="1">
    <source>
        <dbReference type="EMBL" id="MCI82877.1"/>
    </source>
</evidence>
<dbReference type="EMBL" id="LXQA011053650">
    <property type="protein sequence ID" value="MCI82877.1"/>
    <property type="molecule type" value="Genomic_DNA"/>
</dbReference>
<evidence type="ECO:0000313" key="2">
    <source>
        <dbReference type="Proteomes" id="UP000265520"/>
    </source>
</evidence>
<name>A0A392V3Z5_9FABA</name>
<sequence length="53" mass="5888">MPFSRPEPQNLGLPAERGMSSLSESVAIARQCSPESWKFAVLRRQMLAERGLA</sequence>
<organism evidence="1 2">
    <name type="scientific">Trifolium medium</name>
    <dbReference type="NCBI Taxonomy" id="97028"/>
    <lineage>
        <taxon>Eukaryota</taxon>
        <taxon>Viridiplantae</taxon>
        <taxon>Streptophyta</taxon>
        <taxon>Embryophyta</taxon>
        <taxon>Tracheophyta</taxon>
        <taxon>Spermatophyta</taxon>
        <taxon>Magnoliopsida</taxon>
        <taxon>eudicotyledons</taxon>
        <taxon>Gunneridae</taxon>
        <taxon>Pentapetalae</taxon>
        <taxon>rosids</taxon>
        <taxon>fabids</taxon>
        <taxon>Fabales</taxon>
        <taxon>Fabaceae</taxon>
        <taxon>Papilionoideae</taxon>
        <taxon>50 kb inversion clade</taxon>
        <taxon>NPAAA clade</taxon>
        <taxon>Hologalegina</taxon>
        <taxon>IRL clade</taxon>
        <taxon>Trifolieae</taxon>
        <taxon>Trifolium</taxon>
    </lineage>
</organism>
<dbReference type="AlphaFoldDB" id="A0A392V3Z5"/>
<reference evidence="1 2" key="1">
    <citation type="journal article" date="2018" name="Front. Plant Sci.">
        <title>Red Clover (Trifolium pratense) and Zigzag Clover (T. medium) - A Picture of Genomic Similarities and Differences.</title>
        <authorList>
            <person name="Dluhosova J."/>
            <person name="Istvanek J."/>
            <person name="Nedelnik J."/>
            <person name="Repkova J."/>
        </authorList>
    </citation>
    <scope>NUCLEOTIDE SEQUENCE [LARGE SCALE GENOMIC DNA]</scope>
    <source>
        <strain evidence="2">cv. 10/8</strain>
        <tissue evidence="1">Leaf</tissue>
    </source>
</reference>
<comment type="caution">
    <text evidence="1">The sequence shown here is derived from an EMBL/GenBank/DDBJ whole genome shotgun (WGS) entry which is preliminary data.</text>
</comment>
<dbReference type="Proteomes" id="UP000265520">
    <property type="component" value="Unassembled WGS sequence"/>
</dbReference>
<proteinExistence type="predicted"/>
<keyword evidence="2" id="KW-1185">Reference proteome</keyword>
<protein>
    <submittedName>
        <fullName evidence="1">Uncharacterized protein</fullName>
    </submittedName>
</protein>
<accession>A0A392V3Z5</accession>